<dbReference type="PANTHER" id="PTHR43479">
    <property type="entry name" value="ACREF/ENVCD OPERON REPRESSOR-RELATED"/>
    <property type="match status" value="1"/>
</dbReference>
<evidence type="ECO:0000313" key="4">
    <source>
        <dbReference type="EMBL" id="MPQ64638.1"/>
    </source>
</evidence>
<name>A0A5N7J7B7_9CLOT</name>
<dbReference type="InterPro" id="IPR009057">
    <property type="entry name" value="Homeodomain-like_sf"/>
</dbReference>
<keyword evidence="1 2" id="KW-0238">DNA-binding</keyword>
<dbReference type="AlphaFoldDB" id="A0A5N7J7B7"/>
<dbReference type="Proteomes" id="UP000342249">
    <property type="component" value="Unassembled WGS sequence"/>
</dbReference>
<dbReference type="SUPFAM" id="SSF46689">
    <property type="entry name" value="Homeodomain-like"/>
    <property type="match status" value="1"/>
</dbReference>
<dbReference type="InterPro" id="IPR050624">
    <property type="entry name" value="HTH-type_Tx_Regulator"/>
</dbReference>
<dbReference type="PROSITE" id="PS50977">
    <property type="entry name" value="HTH_TETR_2"/>
    <property type="match status" value="1"/>
</dbReference>
<dbReference type="PANTHER" id="PTHR43479:SF7">
    <property type="entry name" value="TETR-FAMILY TRANSCRIPTIONAL REGULATOR"/>
    <property type="match status" value="1"/>
</dbReference>
<evidence type="ECO:0000256" key="1">
    <source>
        <dbReference type="ARBA" id="ARBA00023125"/>
    </source>
</evidence>
<feature type="domain" description="HTH tetR-type" evidence="3">
    <location>
        <begin position="8"/>
        <end position="68"/>
    </location>
</feature>
<reference evidence="4" key="1">
    <citation type="journal article" date="2019" name="Lett. Appl. Microbiol.">
        <title>A case of 'blown pack' spoilage of vacuum-packaged pork likely associated with Clostridium estertheticum in Canada.</title>
        <authorList>
            <person name="Zhang P."/>
            <person name="Ward P."/>
            <person name="McMullen L.M."/>
            <person name="Yang X."/>
        </authorList>
    </citation>
    <scope>NUCLEOTIDE SEQUENCE [LARGE SCALE GENOMIC DNA]</scope>
    <source>
        <strain evidence="4">MA19</strain>
    </source>
</reference>
<gene>
    <name evidence="4" type="ORF">E4V82_21420</name>
</gene>
<evidence type="ECO:0000256" key="2">
    <source>
        <dbReference type="PROSITE-ProRule" id="PRU00335"/>
    </source>
</evidence>
<protein>
    <submittedName>
        <fullName evidence="4">TetR/AcrR family transcriptional regulator</fullName>
    </submittedName>
</protein>
<organism evidence="4 5">
    <name type="scientific">Clostridium estertheticum</name>
    <dbReference type="NCBI Taxonomy" id="238834"/>
    <lineage>
        <taxon>Bacteria</taxon>
        <taxon>Bacillati</taxon>
        <taxon>Bacillota</taxon>
        <taxon>Clostridia</taxon>
        <taxon>Eubacteriales</taxon>
        <taxon>Clostridiaceae</taxon>
        <taxon>Clostridium</taxon>
    </lineage>
</organism>
<evidence type="ECO:0000259" key="3">
    <source>
        <dbReference type="PROSITE" id="PS50977"/>
    </source>
</evidence>
<dbReference type="InterPro" id="IPR001647">
    <property type="entry name" value="HTH_TetR"/>
</dbReference>
<comment type="caution">
    <text evidence="4">The sequence shown here is derived from an EMBL/GenBank/DDBJ whole genome shotgun (WGS) entry which is preliminary data.</text>
</comment>
<dbReference type="EMBL" id="SPSF01000053">
    <property type="protein sequence ID" value="MPQ64638.1"/>
    <property type="molecule type" value="Genomic_DNA"/>
</dbReference>
<proteinExistence type="predicted"/>
<evidence type="ECO:0000313" key="5">
    <source>
        <dbReference type="Proteomes" id="UP000342249"/>
    </source>
</evidence>
<feature type="DNA-binding region" description="H-T-H motif" evidence="2">
    <location>
        <begin position="31"/>
        <end position="50"/>
    </location>
</feature>
<dbReference type="Gene3D" id="1.10.357.10">
    <property type="entry name" value="Tetracycline Repressor, domain 2"/>
    <property type="match status" value="1"/>
</dbReference>
<dbReference type="RefSeq" id="WP_152753796.1">
    <property type="nucleotide sequence ID" value="NZ_SPSE01000056.1"/>
</dbReference>
<sequence length="186" mass="21900">MVEDVRIIKNKRNIEAALINLLKEKDFIHITIKDICEASLTSRSTFYSHYLDKYDLLEKIVTHYTDLIKQKAQIRFFEIQSDNIETFIKEMAQTYLQHQEDLKVLLKVHIPNGDLRAKIEEILFSQCHAFLQEQQKMTIVSTELLARLYVANVFALINWILEHGVDDRTIHFANDVQNYIFKISSV</sequence>
<dbReference type="GO" id="GO:0003677">
    <property type="term" value="F:DNA binding"/>
    <property type="evidence" value="ECO:0007669"/>
    <property type="project" value="UniProtKB-UniRule"/>
</dbReference>
<accession>A0A5N7J7B7</accession>